<comment type="caution">
    <text evidence="1">The sequence shown here is derived from an EMBL/GenBank/DDBJ whole genome shotgun (WGS) entry which is preliminary data.</text>
</comment>
<reference evidence="1 2" key="1">
    <citation type="submission" date="2023-01" db="EMBL/GenBank/DDBJ databases">
        <title>Analysis of 21 Apiospora genomes using comparative genomics revels a genus with tremendous synthesis potential of carbohydrate active enzymes and secondary metabolites.</title>
        <authorList>
            <person name="Sorensen T."/>
        </authorList>
    </citation>
    <scope>NUCLEOTIDE SEQUENCE [LARGE SCALE GENOMIC DNA]</scope>
    <source>
        <strain evidence="1 2">CBS 117206</strain>
    </source>
</reference>
<dbReference type="AlphaFoldDB" id="A0AAW0R7H4"/>
<dbReference type="EMBL" id="JAQQWP010000002">
    <property type="protein sequence ID" value="KAK8129758.1"/>
    <property type="molecule type" value="Genomic_DNA"/>
</dbReference>
<organism evidence="1 2">
    <name type="scientific">Apiospora kogelbergensis</name>
    <dbReference type="NCBI Taxonomy" id="1337665"/>
    <lineage>
        <taxon>Eukaryota</taxon>
        <taxon>Fungi</taxon>
        <taxon>Dikarya</taxon>
        <taxon>Ascomycota</taxon>
        <taxon>Pezizomycotina</taxon>
        <taxon>Sordariomycetes</taxon>
        <taxon>Xylariomycetidae</taxon>
        <taxon>Amphisphaeriales</taxon>
        <taxon>Apiosporaceae</taxon>
        <taxon>Apiospora</taxon>
    </lineage>
</organism>
<evidence type="ECO:0000313" key="1">
    <source>
        <dbReference type="EMBL" id="KAK8129758.1"/>
    </source>
</evidence>
<keyword evidence="2" id="KW-1185">Reference proteome</keyword>
<sequence>MEAKVAERRRKHFRNKRATSLRKMLLNAVLRTKAEANKEWGGNNNGSYASDNYDLTPTLGAYLMRPPSCNNIQLKHVICFANSQNLRYATAQVETTTYLLAMSPMAIELGCRAWYDSTDYWKRTKKNVDHLRGSFTTGGFRALKILLDLVHGRKPNPHDVALTSARSLAMMSAKLVMTQKLSNWAHEFLTQLMIQVRNGDPAGISSLELLGWPCFIRQCKLGTWHSEDHKRVLSWGGKKISLETELHTEDLIAHMSLKLLERRQGIINEILLLLTEAKFRITFCNSIEESEAVTRKLISFRVAFCDSRIPTDLTRDGWTDAYTDGSVDEMISWIRGTGDDNDPNAAECIRGILEQLAVDVDYMVTARLDEMKFSLE</sequence>
<proteinExistence type="predicted"/>
<protein>
    <submittedName>
        <fullName evidence="1">Uncharacterized protein</fullName>
    </submittedName>
</protein>
<accession>A0AAW0R7H4</accession>
<evidence type="ECO:0000313" key="2">
    <source>
        <dbReference type="Proteomes" id="UP001392437"/>
    </source>
</evidence>
<name>A0AAW0R7H4_9PEZI</name>
<dbReference type="Proteomes" id="UP001392437">
    <property type="component" value="Unassembled WGS sequence"/>
</dbReference>
<gene>
    <name evidence="1" type="ORF">PG999_002138</name>
</gene>